<evidence type="ECO:0000256" key="2">
    <source>
        <dbReference type="ARBA" id="ARBA00022670"/>
    </source>
</evidence>
<comment type="caution">
    <text evidence="8">The sequence shown here is derived from an EMBL/GenBank/DDBJ whole genome shotgun (WGS) entry which is preliminary data.</text>
</comment>
<keyword evidence="2 6" id="KW-0645">Protease</keyword>
<dbReference type="InterPro" id="IPR001300">
    <property type="entry name" value="Peptidase_C2_calpain_cat"/>
</dbReference>
<dbReference type="EMBL" id="JACVVK020000448">
    <property type="protein sequence ID" value="KAK7474063.1"/>
    <property type="molecule type" value="Genomic_DNA"/>
</dbReference>
<dbReference type="PROSITE" id="PS50203">
    <property type="entry name" value="CALPAIN_CAT"/>
    <property type="match status" value="1"/>
</dbReference>
<feature type="active site" evidence="5 6">
    <location>
        <position position="262"/>
    </location>
</feature>
<dbReference type="InterPro" id="IPR036213">
    <property type="entry name" value="Calpain_III_sf"/>
</dbReference>
<dbReference type="Pfam" id="PF00648">
    <property type="entry name" value="Peptidase_C2"/>
    <property type="match status" value="1"/>
</dbReference>
<dbReference type="PRINTS" id="PR00704">
    <property type="entry name" value="CALPAIN"/>
</dbReference>
<evidence type="ECO:0000256" key="6">
    <source>
        <dbReference type="PROSITE-ProRule" id="PRU00239"/>
    </source>
</evidence>
<reference evidence="8 9" key="1">
    <citation type="journal article" date="2023" name="Sci. Data">
        <title>Genome assembly of the Korean intertidal mud-creeper Batillaria attramentaria.</title>
        <authorList>
            <person name="Patra A.K."/>
            <person name="Ho P.T."/>
            <person name="Jun S."/>
            <person name="Lee S.J."/>
            <person name="Kim Y."/>
            <person name="Won Y.J."/>
        </authorList>
    </citation>
    <scope>NUCLEOTIDE SEQUENCE [LARGE SCALE GENOMIC DNA]</scope>
    <source>
        <strain evidence="8">Wonlab-2016</strain>
    </source>
</reference>
<dbReference type="SUPFAM" id="SSF54001">
    <property type="entry name" value="Cysteine proteinases"/>
    <property type="match status" value="1"/>
</dbReference>
<dbReference type="SUPFAM" id="SSF49758">
    <property type="entry name" value="Calpain large subunit, middle domain (domain III)"/>
    <property type="match status" value="2"/>
</dbReference>
<dbReference type="GO" id="GO:0006508">
    <property type="term" value="P:proteolysis"/>
    <property type="evidence" value="ECO:0007669"/>
    <property type="project" value="UniProtKB-KW"/>
</dbReference>
<dbReference type="Proteomes" id="UP001519460">
    <property type="component" value="Unassembled WGS sequence"/>
</dbReference>
<evidence type="ECO:0000259" key="7">
    <source>
        <dbReference type="PROSITE" id="PS50203"/>
    </source>
</evidence>
<dbReference type="SMART" id="SM00230">
    <property type="entry name" value="CysPc"/>
    <property type="match status" value="1"/>
</dbReference>
<evidence type="ECO:0000313" key="9">
    <source>
        <dbReference type="Proteomes" id="UP001519460"/>
    </source>
</evidence>
<evidence type="ECO:0000256" key="3">
    <source>
        <dbReference type="ARBA" id="ARBA00022801"/>
    </source>
</evidence>
<keyword evidence="4 6" id="KW-0788">Thiol protease</keyword>
<dbReference type="Gene3D" id="2.60.120.380">
    <property type="match status" value="2"/>
</dbReference>
<dbReference type="GO" id="GO:0008234">
    <property type="term" value="F:cysteine-type peptidase activity"/>
    <property type="evidence" value="ECO:0007669"/>
    <property type="project" value="UniProtKB-UniRule"/>
</dbReference>
<dbReference type="Pfam" id="PF01067">
    <property type="entry name" value="Calpain_III"/>
    <property type="match status" value="2"/>
</dbReference>
<dbReference type="PROSITE" id="PS00139">
    <property type="entry name" value="THIOL_PROTEASE_CYS"/>
    <property type="match status" value="1"/>
</dbReference>
<feature type="active site" evidence="5 6">
    <location>
        <position position="242"/>
    </location>
</feature>
<organism evidence="8 9">
    <name type="scientific">Batillaria attramentaria</name>
    <dbReference type="NCBI Taxonomy" id="370345"/>
    <lineage>
        <taxon>Eukaryota</taxon>
        <taxon>Metazoa</taxon>
        <taxon>Spiralia</taxon>
        <taxon>Lophotrochozoa</taxon>
        <taxon>Mollusca</taxon>
        <taxon>Gastropoda</taxon>
        <taxon>Caenogastropoda</taxon>
        <taxon>Sorbeoconcha</taxon>
        <taxon>Cerithioidea</taxon>
        <taxon>Batillariidae</taxon>
        <taxon>Batillaria</taxon>
    </lineage>
</organism>
<gene>
    <name evidence="8" type="ORF">BaRGS_00034669</name>
</gene>
<name>A0ABD0JGX3_9CAEN</name>
<dbReference type="InterPro" id="IPR022683">
    <property type="entry name" value="Calpain_III"/>
</dbReference>
<dbReference type="Gene3D" id="3.90.70.10">
    <property type="entry name" value="Cysteine proteinases"/>
    <property type="match status" value="1"/>
</dbReference>
<evidence type="ECO:0000313" key="8">
    <source>
        <dbReference type="EMBL" id="KAK7474063.1"/>
    </source>
</evidence>
<dbReference type="CDD" id="cd00044">
    <property type="entry name" value="CysPc"/>
    <property type="match status" value="1"/>
</dbReference>
<dbReference type="AlphaFoldDB" id="A0ABD0JGX3"/>
<feature type="non-terminal residue" evidence="8">
    <location>
        <position position="1"/>
    </location>
</feature>
<dbReference type="InterPro" id="IPR038765">
    <property type="entry name" value="Papain-like_cys_pep_sf"/>
</dbReference>
<protein>
    <recommendedName>
        <fullName evidence="7">Calpain catalytic domain-containing protein</fullName>
    </recommendedName>
</protein>
<keyword evidence="9" id="KW-1185">Reference proteome</keyword>
<evidence type="ECO:0000256" key="4">
    <source>
        <dbReference type="ARBA" id="ARBA00022807"/>
    </source>
</evidence>
<dbReference type="InterPro" id="IPR022682">
    <property type="entry name" value="Calpain_domain_III"/>
</dbReference>
<feature type="domain" description="Calpain catalytic" evidence="7">
    <location>
        <begin position="33"/>
        <end position="319"/>
    </location>
</feature>
<accession>A0ABD0JGX3</accession>
<proteinExistence type="inferred from homology"/>
<dbReference type="PANTHER" id="PTHR10183:SF379">
    <property type="entry name" value="CALPAIN-5"/>
    <property type="match status" value="1"/>
</dbReference>
<feature type="active site" evidence="5 6">
    <location>
        <position position="90"/>
    </location>
</feature>
<dbReference type="SMART" id="SM00720">
    <property type="entry name" value="calpain_III"/>
    <property type="match status" value="1"/>
</dbReference>
<evidence type="ECO:0000256" key="5">
    <source>
        <dbReference type="PIRSR" id="PIRSR622684-1"/>
    </source>
</evidence>
<dbReference type="PANTHER" id="PTHR10183">
    <property type="entry name" value="CALPAIN"/>
    <property type="match status" value="1"/>
</dbReference>
<keyword evidence="3 6" id="KW-0378">Hydrolase</keyword>
<comment type="similarity">
    <text evidence="1">Belongs to the peptidase C2 family.</text>
</comment>
<evidence type="ECO:0000256" key="1">
    <source>
        <dbReference type="ARBA" id="ARBA00007623"/>
    </source>
</evidence>
<sequence length="631" mass="71537">VARRNTAFKFATNTTHGFKVSDKEPPSVGYRRPWVDRDFRMTDAIQGSLYAEAVRKRLEWKRPQEIRLNPVLYTEGRSRYDVGQGGAGTCWFLATVSAIADKPVLLDKVIPGKAYSPEDGTFHARFWQFGKWEDVYIDDYLPVIYGDRIWGAHSKDEEEMWISLLEKAFAKHHGSYNAVDGGKAVDAFSALTGGVSESVDHKDVTNPDDFYVRINNAIKSGSYVISSVPTRNHRVFGLVGGHAYTMTGTAQVRGERLLRLRNPWGTDREWTGRWSDKSETWNGIPPSEVPHADRPDGEFWVSFGDFWNFFSESTICSLTPDFDKDGRTDTLDYIVHIYGQWVGPKAAGFQNKLGNPKYLFTVPDEDDDVPVVVQLIQKKKHRRDSTDQIRCDLFKIQGSADSRFALENMGTKTNSYTDGAQRSFRFRLKGGNYCVVPSASKPGIEREFLIRVFTPLPLSNVRELDERARVVSYELQPSLNIAGRDYQLSFCRTEFGTWRSGVNAGGQMSHQTHDINPQYRITITQNEAPLLVRALQETSKQSLPVGLQLYSVDSGDSIPLTYEQLREKRNSGSEIVHTTDGDAYRFMRSYDFGATYMLRRGDYLLIVHSDTPNMEGDFALVFKSTAEVQIK</sequence>
<dbReference type="InterPro" id="IPR000169">
    <property type="entry name" value="Pept_cys_AS"/>
</dbReference>
<dbReference type="InterPro" id="IPR022684">
    <property type="entry name" value="Calpain_cysteine_protease"/>
</dbReference>